<dbReference type="EMBL" id="CP026100">
    <property type="protein sequence ID" value="AYV48617.1"/>
    <property type="molecule type" value="Genomic_DNA"/>
</dbReference>
<accession>A0A2N5CNZ1</accession>
<dbReference type="Proteomes" id="UP000281192">
    <property type="component" value="Chromosome"/>
</dbReference>
<evidence type="ECO:0008006" key="5">
    <source>
        <dbReference type="Google" id="ProtNLM"/>
    </source>
</evidence>
<evidence type="ECO:0000313" key="1">
    <source>
        <dbReference type="EMBL" id="AYV48617.1"/>
    </source>
</evidence>
<reference evidence="1 4" key="2">
    <citation type="submission" date="2018-01" db="EMBL/GenBank/DDBJ databases">
        <title>Complete genome sequence of Caulobacter flavus RHGG3.</title>
        <authorList>
            <person name="Yang E."/>
        </authorList>
    </citation>
    <scope>NUCLEOTIDE SEQUENCE [LARGE SCALE GENOMIC DNA]</scope>
    <source>
        <strain evidence="1 4">RHGG3</strain>
    </source>
</reference>
<name>A0A2N5CNZ1_9CAUL</name>
<gene>
    <name evidence="1" type="ORF">C1707_21450</name>
    <name evidence="2" type="ORF">CFHF_19615</name>
</gene>
<dbReference type="OrthoDB" id="7477536at2"/>
<dbReference type="KEGG" id="cfh:C1707_21450"/>
<organism evidence="2 3">
    <name type="scientific">Caulobacter flavus</name>
    <dbReference type="NCBI Taxonomy" id="1679497"/>
    <lineage>
        <taxon>Bacteria</taxon>
        <taxon>Pseudomonadati</taxon>
        <taxon>Pseudomonadota</taxon>
        <taxon>Alphaproteobacteria</taxon>
        <taxon>Caulobacterales</taxon>
        <taxon>Caulobacteraceae</taxon>
        <taxon>Caulobacter</taxon>
    </lineage>
</organism>
<protein>
    <recommendedName>
        <fullName evidence="5">XRE family transcriptional regulator</fullName>
    </recommendedName>
</protein>
<keyword evidence="4" id="KW-1185">Reference proteome</keyword>
<proteinExistence type="predicted"/>
<evidence type="ECO:0000313" key="2">
    <source>
        <dbReference type="EMBL" id="PLR08667.1"/>
    </source>
</evidence>
<evidence type="ECO:0000313" key="4">
    <source>
        <dbReference type="Proteomes" id="UP000281192"/>
    </source>
</evidence>
<reference evidence="2 3" key="1">
    <citation type="submission" date="2017-12" db="EMBL/GenBank/DDBJ databases">
        <title>The genome sequence of Caulobacter flavus CGMCC1 15093.</title>
        <authorList>
            <person name="Gao J."/>
            <person name="Mao X."/>
            <person name="Sun J."/>
        </authorList>
    </citation>
    <scope>NUCLEOTIDE SEQUENCE [LARGE SCALE GENOMIC DNA]</scope>
    <source>
        <strain evidence="2 3">CGMCC1 15093</strain>
    </source>
</reference>
<sequence length="132" mass="15054">MGVSIRTYRDFSNGKRAYDFNKVRLFARATRTDPTAIHLGIQFNWPELPILLMDNKMATAAFVMIRDLHGEHGARLASVPAKLLVAGFRHISEEIRKYFERRDASIEAYIERAIAQTYGDPDEDEEPPEGEA</sequence>
<dbReference type="AlphaFoldDB" id="A0A2N5CNZ1"/>
<dbReference type="EMBL" id="PJRQ01000041">
    <property type="protein sequence ID" value="PLR08667.1"/>
    <property type="molecule type" value="Genomic_DNA"/>
</dbReference>
<evidence type="ECO:0000313" key="3">
    <source>
        <dbReference type="Proteomes" id="UP000234483"/>
    </source>
</evidence>
<dbReference type="Proteomes" id="UP000234483">
    <property type="component" value="Unassembled WGS sequence"/>
</dbReference>